<sequence>MSSVEIETVELVAKAFTEEPNNIEIIDIKRNDVGHGYSSVVLFILAKNKETGLQRRLIIKQRLQDHSELSSEIESLNFQNETIFYLTVLPALSDFQKTYNSANVFNNVAECYGAITKPFKEKLIFEDLSFQGYEIFPSKVELLDTAMCEVLFKVYGRFHGVSYAFKHYQKDKFFEIGQQFQNVFKVFSQQDKFITDLKNIIEKVEQYLKEENEIDASKKLKIHKDNCKKIIQEALEDRGPNIVFIHGDAWSNNILFKYNDKRQLKDIKIIDFQESNIATPVVDISYTLYTGASPEALDNLEYLHQVYYKSVTDTLKQYGCNPEEILTYKAFKEEWKKYVLYGLIAGLSGLSIICTDKDKGATNVCEYLSEEGTDGYKSLFNPNEEKFRKVSLVLIRHFQKYDFL</sequence>
<gene>
    <name evidence="2" type="ORF">DIABBA_LOCUS8336</name>
</gene>
<dbReference type="Gene3D" id="3.90.1200.10">
    <property type="match status" value="1"/>
</dbReference>
<dbReference type="EMBL" id="OU898280">
    <property type="protein sequence ID" value="CAG9835099.1"/>
    <property type="molecule type" value="Genomic_DNA"/>
</dbReference>
<accession>A0A9N9XDF2</accession>
<name>A0A9N9XDF2_DIABA</name>
<dbReference type="InterPro" id="IPR011009">
    <property type="entry name" value="Kinase-like_dom_sf"/>
</dbReference>
<dbReference type="InterPro" id="IPR015897">
    <property type="entry name" value="CHK_kinase-like"/>
</dbReference>
<dbReference type="SMART" id="SM00587">
    <property type="entry name" value="CHK"/>
    <property type="match status" value="1"/>
</dbReference>
<protein>
    <recommendedName>
        <fullName evidence="1">CHK kinase-like domain-containing protein</fullName>
    </recommendedName>
</protein>
<dbReference type="OrthoDB" id="190089at2759"/>
<dbReference type="Pfam" id="PF02958">
    <property type="entry name" value="EcKL"/>
    <property type="match status" value="1"/>
</dbReference>
<dbReference type="InterPro" id="IPR004119">
    <property type="entry name" value="EcKL"/>
</dbReference>
<evidence type="ECO:0000259" key="1">
    <source>
        <dbReference type="SMART" id="SM00587"/>
    </source>
</evidence>
<evidence type="ECO:0000313" key="3">
    <source>
        <dbReference type="Proteomes" id="UP001153709"/>
    </source>
</evidence>
<dbReference type="Proteomes" id="UP001153709">
    <property type="component" value="Chromosome 5"/>
</dbReference>
<dbReference type="PANTHER" id="PTHR11012">
    <property type="entry name" value="PROTEIN KINASE-LIKE DOMAIN-CONTAINING"/>
    <property type="match status" value="1"/>
</dbReference>
<proteinExistence type="predicted"/>
<dbReference type="AlphaFoldDB" id="A0A9N9XDF2"/>
<organism evidence="2 3">
    <name type="scientific">Diabrotica balteata</name>
    <name type="common">Banded cucumber beetle</name>
    <dbReference type="NCBI Taxonomy" id="107213"/>
    <lineage>
        <taxon>Eukaryota</taxon>
        <taxon>Metazoa</taxon>
        <taxon>Ecdysozoa</taxon>
        <taxon>Arthropoda</taxon>
        <taxon>Hexapoda</taxon>
        <taxon>Insecta</taxon>
        <taxon>Pterygota</taxon>
        <taxon>Neoptera</taxon>
        <taxon>Endopterygota</taxon>
        <taxon>Coleoptera</taxon>
        <taxon>Polyphaga</taxon>
        <taxon>Cucujiformia</taxon>
        <taxon>Chrysomeloidea</taxon>
        <taxon>Chrysomelidae</taxon>
        <taxon>Galerucinae</taxon>
        <taxon>Diabroticina</taxon>
        <taxon>Diabroticites</taxon>
        <taxon>Diabrotica</taxon>
    </lineage>
</organism>
<reference evidence="2" key="1">
    <citation type="submission" date="2022-01" db="EMBL/GenBank/DDBJ databases">
        <authorList>
            <person name="King R."/>
        </authorList>
    </citation>
    <scope>NUCLEOTIDE SEQUENCE</scope>
</reference>
<evidence type="ECO:0000313" key="2">
    <source>
        <dbReference type="EMBL" id="CAG9835099.1"/>
    </source>
</evidence>
<keyword evidence="3" id="KW-1185">Reference proteome</keyword>
<dbReference type="SUPFAM" id="SSF56112">
    <property type="entry name" value="Protein kinase-like (PK-like)"/>
    <property type="match status" value="1"/>
</dbReference>
<dbReference type="PANTHER" id="PTHR11012:SF30">
    <property type="entry name" value="PROTEIN KINASE-LIKE DOMAIN-CONTAINING"/>
    <property type="match status" value="1"/>
</dbReference>
<feature type="domain" description="CHK kinase-like" evidence="1">
    <location>
        <begin position="123"/>
        <end position="317"/>
    </location>
</feature>